<dbReference type="GO" id="GO:0032259">
    <property type="term" value="P:methylation"/>
    <property type="evidence" value="ECO:0007669"/>
    <property type="project" value="UniProtKB-KW"/>
</dbReference>
<dbReference type="Proteomes" id="UP000285123">
    <property type="component" value="Unassembled WGS sequence"/>
</dbReference>
<comment type="caution">
    <text evidence="1">The sequence shown here is derived from an EMBL/GenBank/DDBJ whole genome shotgun (WGS) entry which is preliminary data.</text>
</comment>
<keyword evidence="1" id="KW-0808">Transferase</keyword>
<name>A0A423Q657_9GAMM</name>
<dbReference type="EMBL" id="AYKF01000046">
    <property type="protein sequence ID" value="ROO34890.1"/>
    <property type="molecule type" value="Genomic_DNA"/>
</dbReference>
<dbReference type="InterPro" id="IPR052552">
    <property type="entry name" value="YeaO-like"/>
</dbReference>
<accession>A0A423Q657</accession>
<dbReference type="PANTHER" id="PTHR36849:SF1">
    <property type="entry name" value="CYTOPLASMIC PROTEIN"/>
    <property type="match status" value="1"/>
</dbReference>
<evidence type="ECO:0000313" key="2">
    <source>
        <dbReference type="Proteomes" id="UP000285123"/>
    </source>
</evidence>
<gene>
    <name evidence="1" type="ORF">SAHL_03045</name>
</gene>
<proteinExistence type="predicted"/>
<keyword evidence="1" id="KW-0489">Methyltransferase</keyword>
<evidence type="ECO:0000313" key="1">
    <source>
        <dbReference type="EMBL" id="ROO34890.1"/>
    </source>
</evidence>
<reference evidence="1 2" key="1">
    <citation type="submission" date="2013-10" db="EMBL/GenBank/DDBJ databases">
        <title>Salinisphaera halophila YIM 95161 Genome Sequencing.</title>
        <authorList>
            <person name="Lai Q."/>
            <person name="Li C."/>
            <person name="Shao Z."/>
        </authorList>
    </citation>
    <scope>NUCLEOTIDE SEQUENCE [LARGE SCALE GENOMIC DNA]</scope>
    <source>
        <strain evidence="1 2">YIM 95161</strain>
    </source>
</reference>
<protein>
    <submittedName>
        <fullName evidence="1">Uroporphyrin-III C-methyltransferase</fullName>
    </submittedName>
</protein>
<organism evidence="1 2">
    <name type="scientific">Salinisphaera orenii YIM 95161</name>
    <dbReference type="NCBI Taxonomy" id="1051139"/>
    <lineage>
        <taxon>Bacteria</taxon>
        <taxon>Pseudomonadati</taxon>
        <taxon>Pseudomonadota</taxon>
        <taxon>Gammaproteobacteria</taxon>
        <taxon>Salinisphaerales</taxon>
        <taxon>Salinisphaeraceae</taxon>
        <taxon>Salinisphaera</taxon>
    </lineage>
</organism>
<sequence>MDADMSRAPVHIKRAYDPPADGDGHRVLVDGMWPRGVRKADAAIDAWPRELAPSKSLRQWFGHDPDRFDTFRARFREELAGSDAARAELERLHEQRLETPVTLVYAARDRDCNNAVVLQELLTEQR</sequence>
<dbReference type="GO" id="GO:0008168">
    <property type="term" value="F:methyltransferase activity"/>
    <property type="evidence" value="ECO:0007669"/>
    <property type="project" value="UniProtKB-KW"/>
</dbReference>
<dbReference type="AlphaFoldDB" id="A0A423Q657"/>
<dbReference type="PANTHER" id="PTHR36849">
    <property type="entry name" value="CYTOPLASMIC PROTEIN-RELATED"/>
    <property type="match status" value="1"/>
</dbReference>
<dbReference type="Pfam" id="PF22752">
    <property type="entry name" value="DUF488-N3i"/>
    <property type="match status" value="1"/>
</dbReference>